<dbReference type="GO" id="GO:0006890">
    <property type="term" value="P:retrograde vesicle-mediated transport, Golgi to endoplasmic reticulum"/>
    <property type="evidence" value="ECO:0007669"/>
    <property type="project" value="InterPro"/>
</dbReference>
<evidence type="ECO:0000313" key="2">
    <source>
        <dbReference type="EMBL" id="JAD87748.1"/>
    </source>
</evidence>
<reference evidence="2" key="1">
    <citation type="submission" date="2014-09" db="EMBL/GenBank/DDBJ databases">
        <authorList>
            <person name="Magalhaes I.L.F."/>
            <person name="Oliveira U."/>
            <person name="Santos F.R."/>
            <person name="Vidigal T.H.D.A."/>
            <person name="Brescovit A.D."/>
            <person name="Santos A.J."/>
        </authorList>
    </citation>
    <scope>NUCLEOTIDE SEQUENCE</scope>
    <source>
        <tissue evidence="2">Shoot tissue taken approximately 20 cm above the soil surface</tissue>
    </source>
</reference>
<name>A0A0A9DM37_ARUDO</name>
<feature type="region of interest" description="Disordered" evidence="1">
    <location>
        <begin position="32"/>
        <end position="53"/>
    </location>
</feature>
<dbReference type="GO" id="GO:0070939">
    <property type="term" value="C:Dsl1/NZR complex"/>
    <property type="evidence" value="ECO:0007669"/>
    <property type="project" value="InterPro"/>
</dbReference>
<accession>A0A0A9DM37</accession>
<dbReference type="PROSITE" id="PS51386">
    <property type="entry name" value="RINT1_TIP20"/>
    <property type="match status" value="1"/>
</dbReference>
<dbReference type="EMBL" id="GBRH01210147">
    <property type="protein sequence ID" value="JAD87748.1"/>
    <property type="molecule type" value="Transcribed_RNA"/>
</dbReference>
<dbReference type="GO" id="GO:0060628">
    <property type="term" value="P:regulation of ER to Golgi vesicle-mediated transport"/>
    <property type="evidence" value="ECO:0007669"/>
    <property type="project" value="TreeGrafter"/>
</dbReference>
<proteinExistence type="predicted"/>
<dbReference type="PANTHER" id="PTHR13520:SF0">
    <property type="entry name" value="RAD50-INTERACTING PROTEIN 1"/>
    <property type="match status" value="1"/>
</dbReference>
<organism evidence="2">
    <name type="scientific">Arundo donax</name>
    <name type="common">Giant reed</name>
    <name type="synonym">Donax arundinaceus</name>
    <dbReference type="NCBI Taxonomy" id="35708"/>
    <lineage>
        <taxon>Eukaryota</taxon>
        <taxon>Viridiplantae</taxon>
        <taxon>Streptophyta</taxon>
        <taxon>Embryophyta</taxon>
        <taxon>Tracheophyta</taxon>
        <taxon>Spermatophyta</taxon>
        <taxon>Magnoliopsida</taxon>
        <taxon>Liliopsida</taxon>
        <taxon>Poales</taxon>
        <taxon>Poaceae</taxon>
        <taxon>PACMAD clade</taxon>
        <taxon>Arundinoideae</taxon>
        <taxon>Arundineae</taxon>
        <taxon>Arundo</taxon>
    </lineage>
</organism>
<sequence length="53" mass="5838">MAVDSRVDKTLAILRPQALTDYRALLAALGWPPSLSSPDTEKDKYSQIPNPLI</sequence>
<reference evidence="2" key="2">
    <citation type="journal article" date="2015" name="Data Brief">
        <title>Shoot transcriptome of the giant reed, Arundo donax.</title>
        <authorList>
            <person name="Barrero R.A."/>
            <person name="Guerrero F.D."/>
            <person name="Moolhuijzen P."/>
            <person name="Goolsby J.A."/>
            <person name="Tidwell J."/>
            <person name="Bellgard S.E."/>
            <person name="Bellgard M.I."/>
        </authorList>
    </citation>
    <scope>NUCLEOTIDE SEQUENCE</scope>
    <source>
        <tissue evidence="2">Shoot tissue taken approximately 20 cm above the soil surface</tissue>
    </source>
</reference>
<evidence type="ECO:0000256" key="1">
    <source>
        <dbReference type="SAM" id="MobiDB-lite"/>
    </source>
</evidence>
<dbReference type="AlphaFoldDB" id="A0A0A9DM37"/>
<dbReference type="PANTHER" id="PTHR13520">
    <property type="entry name" value="RAD50-INTERACTING PROTEIN 1 RINT-1"/>
    <property type="match status" value="1"/>
</dbReference>
<dbReference type="InterPro" id="IPR007528">
    <property type="entry name" value="RINT1_Tip20"/>
</dbReference>
<protein>
    <submittedName>
        <fullName evidence="2">Uncharacterized protein</fullName>
    </submittedName>
</protein>
<dbReference type="GO" id="GO:0006888">
    <property type="term" value="P:endoplasmic reticulum to Golgi vesicle-mediated transport"/>
    <property type="evidence" value="ECO:0007669"/>
    <property type="project" value="InterPro"/>
</dbReference>